<feature type="coiled-coil region" evidence="1">
    <location>
        <begin position="573"/>
        <end position="615"/>
    </location>
</feature>
<dbReference type="EMBL" id="LN907858">
    <property type="protein sequence ID" value="CUU38956.1"/>
    <property type="molecule type" value="Genomic_DNA"/>
</dbReference>
<dbReference type="EMBL" id="JRPF02000007">
    <property type="protein sequence ID" value="TLD78289.1"/>
    <property type="molecule type" value="Genomic_DNA"/>
</dbReference>
<proteinExistence type="predicted"/>
<evidence type="ECO:0000313" key="7">
    <source>
        <dbReference type="Proteomes" id="UP000064525"/>
    </source>
</evidence>
<accession>A0A099UEM7</accession>
<dbReference type="AlphaFoldDB" id="A0A099UEM7"/>
<feature type="domain" description="G" evidence="3">
    <location>
        <begin position="184"/>
        <end position="290"/>
    </location>
</feature>
<feature type="transmembrane region" description="Helical" evidence="2">
    <location>
        <begin position="539"/>
        <end position="560"/>
    </location>
</feature>
<keyword evidence="2" id="KW-1133">Transmembrane helix</keyword>
<dbReference type="Proteomes" id="UP000064525">
    <property type="component" value="Chromosome I"/>
</dbReference>
<dbReference type="Proteomes" id="UP000029925">
    <property type="component" value="Unassembled WGS sequence"/>
</dbReference>
<dbReference type="Pfam" id="PF01926">
    <property type="entry name" value="MMR_HSR1"/>
    <property type="match status" value="1"/>
</dbReference>
<keyword evidence="6" id="KW-1185">Reference proteome</keyword>
<dbReference type="STRING" id="76936.BN2458_PEG0069"/>
<feature type="coiled-coil region" evidence="1">
    <location>
        <begin position="154"/>
        <end position="188"/>
    </location>
</feature>
<reference evidence="4" key="3">
    <citation type="submission" date="2015-11" db="EMBL/GenBank/DDBJ databases">
        <authorList>
            <person name="Zhang Y."/>
            <person name="Guo Z."/>
        </authorList>
    </citation>
    <scope>NUCLEOTIDE SEQUENCE</scope>
    <source>
        <strain evidence="4">1</strain>
    </source>
</reference>
<dbReference type="PANTHER" id="PTHR45615:SF80">
    <property type="entry name" value="GRIP DOMAIN-CONTAINING PROTEIN"/>
    <property type="match status" value="1"/>
</dbReference>
<dbReference type="PANTHER" id="PTHR45615">
    <property type="entry name" value="MYOSIN HEAVY CHAIN, NON-MUSCLE"/>
    <property type="match status" value="1"/>
</dbReference>
<dbReference type="RefSeq" id="WP_034342722.1">
    <property type="nucleotide sequence ID" value="NZ_CAONOT010000020.1"/>
</dbReference>
<dbReference type="PATRIC" id="fig|76936.10.peg.68"/>
<evidence type="ECO:0000256" key="1">
    <source>
        <dbReference type="SAM" id="Coils"/>
    </source>
</evidence>
<keyword evidence="2" id="KW-0812">Transmembrane</keyword>
<feature type="coiled-coil region" evidence="1">
    <location>
        <begin position="414"/>
        <end position="441"/>
    </location>
</feature>
<dbReference type="InterPro" id="IPR006073">
    <property type="entry name" value="GTP-bd"/>
</dbReference>
<evidence type="ECO:0000259" key="3">
    <source>
        <dbReference type="Pfam" id="PF01926"/>
    </source>
</evidence>
<dbReference type="Gene3D" id="3.40.50.300">
    <property type="entry name" value="P-loop containing nucleotide triphosphate hydrolases"/>
    <property type="match status" value="2"/>
</dbReference>
<evidence type="ECO:0000313" key="5">
    <source>
        <dbReference type="EMBL" id="TLD78289.1"/>
    </source>
</evidence>
<keyword evidence="2" id="KW-0472">Membrane</keyword>
<reference evidence="7" key="2">
    <citation type="submission" date="2015-11" db="EMBL/GenBank/DDBJ databases">
        <authorList>
            <person name="Anvar S.Y."/>
        </authorList>
    </citation>
    <scope>NUCLEOTIDE SEQUENCE [LARGE SCALE GENOMIC DNA]</scope>
</reference>
<feature type="coiled-coil region" evidence="1">
    <location>
        <begin position="475"/>
        <end position="502"/>
    </location>
</feature>
<gene>
    <name evidence="4" type="ORF">BN2458_PEG0069</name>
    <name evidence="5" type="ORF">LS75_006700</name>
</gene>
<evidence type="ECO:0000313" key="4">
    <source>
        <dbReference type="EMBL" id="CUU38956.1"/>
    </source>
</evidence>
<sequence length="648" mass="75365">MMNPSHLREIYHNVKAKLHEINACLANQEGEYFKKQVLSLENVQKDLDSKLDSLNQDAEWDIFTIAFYGETNAGKSTLIEALRIYFGEKTKMDSWNEFKNIYEPFIKQKENLEQNIHEQEQAIDELSKYILEQMLLEQHKRKSLWYRFFSFFSTHSLAKQIKNLEKELDNKKSLYNQTQESLQTLLNRLLRLSDGNIIGDGRSDFTREVTSYIFSINNQNFQILDVPGIEGDEIQVNNSILSATRKAHCVFYITRVPTPPQKGDDNKKGTLEKIKEHLGAQTEVYSIFNKSITNTQRLEQALVNEGEKQSLQVLDEKMQEALGEHYVGRKELSAKVAFLALAECLFAESKKREREKFLSKYDSITLLQKSGFGEFADFIVRDLVKDTQGKIKKSHYNRANAILCGLQGLLTKISATYEKLLSDAKNEVDDTKNNLEHIKTQNLKAISNKIDECIEEFKINIRKYTYKLIDSDVSDKEFERLQKDIQEELDNLKRRISYMIQDFNYNLQIDFGHDISMDMKSGIDTVGIPFTLANSWNPVGWTAAALMGIAMLIGLGKSIYKFFSSDYKKSEQKRVANKNLERISENIKENTEKELEKLRRNVNEYMQTLQQECETVTEHIREPYIFICRTQKEVKQLTYQIQREGELP</sequence>
<dbReference type="OrthoDB" id="7375852at2"/>
<evidence type="ECO:0000256" key="2">
    <source>
        <dbReference type="SAM" id="Phobius"/>
    </source>
</evidence>
<organism evidence="4 7">
    <name type="scientific">Helicobacter typhlonius</name>
    <dbReference type="NCBI Taxonomy" id="76936"/>
    <lineage>
        <taxon>Bacteria</taxon>
        <taxon>Pseudomonadati</taxon>
        <taxon>Campylobacterota</taxon>
        <taxon>Epsilonproteobacteria</taxon>
        <taxon>Campylobacterales</taxon>
        <taxon>Helicobacteraceae</taxon>
        <taxon>Helicobacter</taxon>
    </lineage>
</organism>
<reference evidence="5 6" key="1">
    <citation type="journal article" date="2014" name="Genome Announc.">
        <title>Draft genome sequences of eight enterohepatic helicobacter species isolated from both laboratory and wild rodents.</title>
        <authorList>
            <person name="Sheh A."/>
            <person name="Shen Z."/>
            <person name="Fox J.G."/>
        </authorList>
    </citation>
    <scope>NUCLEOTIDE SEQUENCE [LARGE SCALE GENOMIC DNA]</scope>
    <source>
        <strain evidence="5 6">MIT 98-6810</strain>
    </source>
</reference>
<keyword evidence="1" id="KW-0175">Coiled coil</keyword>
<evidence type="ECO:0000313" key="6">
    <source>
        <dbReference type="Proteomes" id="UP000029925"/>
    </source>
</evidence>
<dbReference type="SUPFAM" id="SSF52540">
    <property type="entry name" value="P-loop containing nucleoside triphosphate hydrolases"/>
    <property type="match status" value="1"/>
</dbReference>
<dbReference type="GO" id="GO:0005525">
    <property type="term" value="F:GTP binding"/>
    <property type="evidence" value="ECO:0007669"/>
    <property type="project" value="InterPro"/>
</dbReference>
<dbReference type="InterPro" id="IPR027417">
    <property type="entry name" value="P-loop_NTPase"/>
</dbReference>
<name>A0A099UEM7_9HELI</name>
<protein>
    <recommendedName>
        <fullName evidence="3">G domain-containing protein</fullName>
    </recommendedName>
</protein>
<dbReference type="KEGG" id="hty:BN2458_PEG0069"/>